<dbReference type="AlphaFoldDB" id="G4NDC2"/>
<organism evidence="2 3">
    <name type="scientific">Pyricularia oryzae (strain 70-15 / ATCC MYA-4617 / FGSC 8958)</name>
    <name type="common">Rice blast fungus</name>
    <name type="synonym">Magnaporthe oryzae</name>
    <dbReference type="NCBI Taxonomy" id="242507"/>
    <lineage>
        <taxon>Eukaryota</taxon>
        <taxon>Fungi</taxon>
        <taxon>Dikarya</taxon>
        <taxon>Ascomycota</taxon>
        <taxon>Pezizomycotina</taxon>
        <taxon>Sordariomycetes</taxon>
        <taxon>Sordariomycetidae</taxon>
        <taxon>Magnaporthales</taxon>
        <taxon>Pyriculariaceae</taxon>
        <taxon>Pyricularia</taxon>
    </lineage>
</organism>
<sequence length="72" mass="8127">MLFAVYVLYHISAVMSADYPHTTSTLLGLVQKGINSRQDYKFPDLHNPPNLWRRTSEDAKPPVVHVAAPFCT</sequence>
<reference evidence="2 3" key="1">
    <citation type="journal article" date="2005" name="Nature">
        <title>The genome sequence of the rice blast fungus Magnaporthe grisea.</title>
        <authorList>
            <person name="Dean R.A."/>
            <person name="Talbot N.J."/>
            <person name="Ebbole D.J."/>
            <person name="Farman M.L."/>
            <person name="Mitchell T.K."/>
            <person name="Orbach M.J."/>
            <person name="Thon M."/>
            <person name="Kulkarni R."/>
            <person name="Xu J.R."/>
            <person name="Pan H."/>
            <person name="Read N.D."/>
            <person name="Lee Y.H."/>
            <person name="Carbone I."/>
            <person name="Brown D."/>
            <person name="Oh Y.Y."/>
            <person name="Donofrio N."/>
            <person name="Jeong J.S."/>
            <person name="Soanes D.M."/>
            <person name="Djonovic S."/>
            <person name="Kolomiets E."/>
            <person name="Rehmeyer C."/>
            <person name="Li W."/>
            <person name="Harding M."/>
            <person name="Kim S."/>
            <person name="Lebrun M.H."/>
            <person name="Bohnert H."/>
            <person name="Coughlan S."/>
            <person name="Butler J."/>
            <person name="Calvo S."/>
            <person name="Ma L.J."/>
            <person name="Nicol R."/>
            <person name="Purcell S."/>
            <person name="Nusbaum C."/>
            <person name="Galagan J.E."/>
            <person name="Birren B.W."/>
        </authorList>
    </citation>
    <scope>NUCLEOTIDE SEQUENCE [LARGE SCALE GENOMIC DNA]</scope>
    <source>
        <strain evidence="3">70-15 / ATCC MYA-4617 / FGSC 8958</strain>
    </source>
</reference>
<protein>
    <submittedName>
        <fullName evidence="2">Uncharacterized protein</fullName>
    </submittedName>
</protein>
<dbReference type="RefSeq" id="XP_003718844.1">
    <property type="nucleotide sequence ID" value="XM_003718796.1"/>
</dbReference>
<dbReference type="Proteomes" id="UP000009058">
    <property type="component" value="Chromosome 5"/>
</dbReference>
<feature type="signal peptide" evidence="1">
    <location>
        <begin position="1"/>
        <end position="16"/>
    </location>
</feature>
<keyword evidence="1" id="KW-0732">Signal</keyword>
<dbReference type="HOGENOM" id="CLU_2722700_0_0_1"/>
<name>G4NDC2_PYRO7</name>
<dbReference type="InParanoid" id="G4NDC2"/>
<feature type="chain" id="PRO_5003466095" evidence="1">
    <location>
        <begin position="17"/>
        <end position="72"/>
    </location>
</feature>
<evidence type="ECO:0000313" key="3">
    <source>
        <dbReference type="Proteomes" id="UP000009058"/>
    </source>
</evidence>
<dbReference type="EMBL" id="CM001235">
    <property type="protein sequence ID" value="EHA49260.1"/>
    <property type="molecule type" value="Genomic_DNA"/>
</dbReference>
<reference key="2">
    <citation type="submission" date="2011-05" db="EMBL/GenBank/DDBJ databases">
        <title>The Genome Sequence of Magnaporthe oryzae 70-15.</title>
        <authorList>
            <consortium name="The Broad Institute Genome Sequencing Platform"/>
            <person name="Ma L.-J."/>
            <person name="Dead R."/>
            <person name="Young S.K."/>
            <person name="Zeng Q."/>
            <person name="Gargeya S."/>
            <person name="Fitzgerald M."/>
            <person name="Haas B."/>
            <person name="Abouelleil A."/>
            <person name="Alvarado L."/>
            <person name="Arachchi H.M."/>
            <person name="Berlin A."/>
            <person name="Brown A."/>
            <person name="Chapman S.B."/>
            <person name="Chen Z."/>
            <person name="Dunbar C."/>
            <person name="Freedman E."/>
            <person name="Gearin G."/>
            <person name="Gellesch M."/>
            <person name="Goldberg J."/>
            <person name="Griggs A."/>
            <person name="Gujja S."/>
            <person name="Heiman D."/>
            <person name="Howarth C."/>
            <person name="Larson L."/>
            <person name="Lui A."/>
            <person name="MacDonald P.J.P."/>
            <person name="Mehta T."/>
            <person name="Montmayeur A."/>
            <person name="Murphy C."/>
            <person name="Neiman D."/>
            <person name="Pearson M."/>
            <person name="Priest M."/>
            <person name="Roberts A."/>
            <person name="Saif S."/>
            <person name="Shea T."/>
            <person name="Shenoy N."/>
            <person name="Sisk P."/>
            <person name="Stolte C."/>
            <person name="Sykes S."/>
            <person name="Yandava C."/>
            <person name="Wortman J."/>
            <person name="Nusbaum C."/>
            <person name="Birren B."/>
        </authorList>
    </citation>
    <scope>NUCLEOTIDE SEQUENCE</scope>
    <source>
        <strain>70-15</strain>
    </source>
</reference>
<accession>G4NDC2</accession>
<dbReference type="VEuPathDB" id="FungiDB:MGG_11620"/>
<dbReference type="GeneID" id="5050780"/>
<keyword evidence="3" id="KW-1185">Reference proteome</keyword>
<evidence type="ECO:0000256" key="1">
    <source>
        <dbReference type="SAM" id="SignalP"/>
    </source>
</evidence>
<gene>
    <name evidence="2" type="ORF">MGG_11620</name>
</gene>
<proteinExistence type="predicted"/>
<evidence type="ECO:0000313" key="2">
    <source>
        <dbReference type="EMBL" id="EHA49260.1"/>
    </source>
</evidence>
<dbReference type="KEGG" id="mgr:MGG_11620"/>